<keyword evidence="2" id="KW-0812">Transmembrane</keyword>
<dbReference type="Pfam" id="PF00085">
    <property type="entry name" value="Thioredoxin"/>
    <property type="match status" value="1"/>
</dbReference>
<evidence type="ECO:0000313" key="4">
    <source>
        <dbReference type="EMBL" id="HGG00399.1"/>
    </source>
</evidence>
<dbReference type="InterPro" id="IPR017937">
    <property type="entry name" value="Thioredoxin_CS"/>
</dbReference>
<organism evidence="4">
    <name type="scientific">Planktothricoides sp. SpSt-374</name>
    <dbReference type="NCBI Taxonomy" id="2282167"/>
    <lineage>
        <taxon>Bacteria</taxon>
        <taxon>Bacillati</taxon>
        <taxon>Cyanobacteriota</taxon>
        <taxon>Cyanophyceae</taxon>
        <taxon>Oscillatoriophycideae</taxon>
        <taxon>Oscillatoriales</taxon>
        <taxon>Oscillatoriaceae</taxon>
        <taxon>Planktothricoides</taxon>
    </lineage>
</organism>
<evidence type="ECO:0000256" key="1">
    <source>
        <dbReference type="SAM" id="MobiDB-lite"/>
    </source>
</evidence>
<feature type="region of interest" description="Disordered" evidence="1">
    <location>
        <begin position="173"/>
        <end position="196"/>
    </location>
</feature>
<evidence type="ECO:0000256" key="2">
    <source>
        <dbReference type="SAM" id="Phobius"/>
    </source>
</evidence>
<dbReference type="PANTHER" id="PTHR47353:SF1">
    <property type="entry name" value="THIOREDOXIN-LIKE PROTEIN HCF164, CHLOROPLASTIC"/>
    <property type="match status" value="1"/>
</dbReference>
<dbReference type="InterPro" id="IPR044241">
    <property type="entry name" value="TxlA/HCF164"/>
</dbReference>
<keyword evidence="2" id="KW-0472">Membrane</keyword>
<dbReference type="PROSITE" id="PS00194">
    <property type="entry name" value="THIOREDOXIN_1"/>
    <property type="match status" value="1"/>
</dbReference>
<dbReference type="AlphaFoldDB" id="A0A7C3VGE2"/>
<keyword evidence="2" id="KW-1133">Transmembrane helix</keyword>
<dbReference type="EMBL" id="DSPX01000066">
    <property type="protein sequence ID" value="HGG00399.1"/>
    <property type="molecule type" value="Genomic_DNA"/>
</dbReference>
<accession>A0A7C3VGE2</accession>
<comment type="caution">
    <text evidence="4">The sequence shown here is derived from an EMBL/GenBank/DDBJ whole genome shotgun (WGS) entry which is preliminary data.</text>
</comment>
<dbReference type="InterPro" id="IPR013766">
    <property type="entry name" value="Thioredoxin_domain"/>
</dbReference>
<dbReference type="PANTHER" id="PTHR47353">
    <property type="entry name" value="THIOREDOXIN-LIKE PROTEIN HCF164, CHLOROPLASTIC"/>
    <property type="match status" value="1"/>
</dbReference>
<dbReference type="SUPFAM" id="SSF52833">
    <property type="entry name" value="Thioredoxin-like"/>
    <property type="match status" value="1"/>
</dbReference>
<dbReference type="InterPro" id="IPR036249">
    <property type="entry name" value="Thioredoxin-like_sf"/>
</dbReference>
<feature type="transmembrane region" description="Helical" evidence="2">
    <location>
        <begin position="20"/>
        <end position="41"/>
    </location>
</feature>
<evidence type="ECO:0000259" key="3">
    <source>
        <dbReference type="PROSITE" id="PS51352"/>
    </source>
</evidence>
<feature type="domain" description="Thioredoxin" evidence="3">
    <location>
        <begin position="44"/>
        <end position="158"/>
    </location>
</feature>
<proteinExistence type="predicted"/>
<reference evidence="4" key="1">
    <citation type="journal article" date="2020" name="mSystems">
        <title>Genome- and Community-Level Interaction Insights into Carbon Utilization and Element Cycling Functions of Hydrothermarchaeota in Hydrothermal Sediment.</title>
        <authorList>
            <person name="Zhou Z."/>
            <person name="Liu Y."/>
            <person name="Xu W."/>
            <person name="Pan J."/>
            <person name="Luo Z.H."/>
            <person name="Li M."/>
        </authorList>
    </citation>
    <scope>NUCLEOTIDE SEQUENCE [LARGE SCALE GENOMIC DNA]</scope>
    <source>
        <strain evidence="4">SpSt-374</strain>
    </source>
</reference>
<gene>
    <name evidence="4" type="ORF">ENR15_07040</name>
</gene>
<sequence>MTANLPKPTPEPTLTPAAKALRNFLIVMAAVILSVALFLGLRTDTTSTSLPELAAESVPLEVALSNGKPTMMEFYANWCTSCQAMAPELEALKQDYQDQINFVMLNVDNSKWLPEILKYRIDGIPHFVFLTPNGAPVGSAIGEIPRSIMEENLISLAAGNPLPYANSTGQTSAFEAPVTATKASASDPRSHGSQVQ</sequence>
<dbReference type="GO" id="GO:0016671">
    <property type="term" value="F:oxidoreductase activity, acting on a sulfur group of donors, disulfide as acceptor"/>
    <property type="evidence" value="ECO:0007669"/>
    <property type="project" value="TreeGrafter"/>
</dbReference>
<dbReference type="PROSITE" id="PS51352">
    <property type="entry name" value="THIOREDOXIN_2"/>
    <property type="match status" value="1"/>
</dbReference>
<dbReference type="FunFam" id="3.40.30.10:FF:000423">
    <property type="entry name" value="Thiol:disulfide interchange protein"/>
    <property type="match status" value="1"/>
</dbReference>
<dbReference type="Gene3D" id="3.40.30.10">
    <property type="entry name" value="Glutaredoxin"/>
    <property type="match status" value="1"/>
</dbReference>
<dbReference type="CDD" id="cd02950">
    <property type="entry name" value="TxlA"/>
    <property type="match status" value="1"/>
</dbReference>
<name>A0A7C3VGE2_9CYAN</name>
<protein>
    <submittedName>
        <fullName evidence="4">Redoxin domain-containing protein</fullName>
    </submittedName>
</protein>